<evidence type="ECO:0000259" key="1">
    <source>
        <dbReference type="Pfam" id="PF02579"/>
    </source>
</evidence>
<dbReference type="CDD" id="cd00851">
    <property type="entry name" value="MTH1175"/>
    <property type="match status" value="1"/>
</dbReference>
<dbReference type="RefSeq" id="WP_281817145.1">
    <property type="nucleotide sequence ID" value="NZ_BRLB01000011.1"/>
</dbReference>
<reference evidence="2" key="1">
    <citation type="submission" date="2022-06" db="EMBL/GenBank/DDBJ databases">
        <title>Vallitalea longa sp. nov., an anaerobic bacterium isolated from marine sediment.</title>
        <authorList>
            <person name="Hirano S."/>
            <person name="Terahara T."/>
            <person name="Mori K."/>
            <person name="Hamada M."/>
            <person name="Matsumoto R."/>
            <person name="Kobayashi T."/>
        </authorList>
    </citation>
    <scope>NUCLEOTIDE SEQUENCE</scope>
    <source>
        <strain evidence="2">SH18-1</strain>
    </source>
</reference>
<dbReference type="Gene3D" id="3.30.420.130">
    <property type="entry name" value="Dinitrogenase iron-molybdenum cofactor biosynthesis domain"/>
    <property type="match status" value="1"/>
</dbReference>
<sequence length="120" mass="12979">MKICISSTVDNINGMTDGRFGRCPFYAIYDDATKEYEFVANDGAKEAQGAGLKAAQQVVDNGVEVVITGNVGPNAMRVLESGNIKIYKILGDKVKEQVDYYNEGKLISISKPGASHMGIR</sequence>
<dbReference type="PANTHER" id="PTHR42983:SF1">
    <property type="entry name" value="IRON-MOLYBDENUM PROTEIN"/>
    <property type="match status" value="1"/>
</dbReference>
<comment type="caution">
    <text evidence="2">The sequence shown here is derived from an EMBL/GenBank/DDBJ whole genome shotgun (WGS) entry which is preliminary data.</text>
</comment>
<name>A0A9W5YE79_9FIRM</name>
<dbReference type="InterPro" id="IPR003731">
    <property type="entry name" value="Di-Nase_FeMo-co_biosynth"/>
</dbReference>
<accession>A0A9W5YE79</accession>
<organism evidence="2 3">
    <name type="scientific">Vallitalea longa</name>
    <dbReference type="NCBI Taxonomy" id="2936439"/>
    <lineage>
        <taxon>Bacteria</taxon>
        <taxon>Bacillati</taxon>
        <taxon>Bacillota</taxon>
        <taxon>Clostridia</taxon>
        <taxon>Lachnospirales</taxon>
        <taxon>Vallitaleaceae</taxon>
        <taxon>Vallitalea</taxon>
    </lineage>
</organism>
<dbReference type="PANTHER" id="PTHR42983">
    <property type="entry name" value="DINITROGENASE IRON-MOLYBDENUM COFACTOR PROTEIN-RELATED"/>
    <property type="match status" value="1"/>
</dbReference>
<gene>
    <name evidence="2" type="ORF">SH1V18_31930</name>
</gene>
<dbReference type="SUPFAM" id="SSF53146">
    <property type="entry name" value="Nitrogenase accessory factor-like"/>
    <property type="match status" value="1"/>
</dbReference>
<dbReference type="AlphaFoldDB" id="A0A9W5YE79"/>
<evidence type="ECO:0000313" key="3">
    <source>
        <dbReference type="Proteomes" id="UP001144256"/>
    </source>
</evidence>
<dbReference type="Pfam" id="PF02579">
    <property type="entry name" value="Nitro_FeMo-Co"/>
    <property type="match status" value="1"/>
</dbReference>
<dbReference type="EMBL" id="BRLB01000011">
    <property type="protein sequence ID" value="GKX30713.1"/>
    <property type="molecule type" value="Genomic_DNA"/>
</dbReference>
<protein>
    <submittedName>
        <fullName evidence="2">Diguanylate cyclase</fullName>
    </submittedName>
</protein>
<keyword evidence="3" id="KW-1185">Reference proteome</keyword>
<feature type="domain" description="Dinitrogenase iron-molybdenum cofactor biosynthesis" evidence="1">
    <location>
        <begin position="14"/>
        <end position="101"/>
    </location>
</feature>
<dbReference type="InterPro" id="IPR036105">
    <property type="entry name" value="DiNase_FeMo-co_biosyn_sf"/>
</dbReference>
<proteinExistence type="predicted"/>
<dbReference type="Proteomes" id="UP001144256">
    <property type="component" value="Unassembled WGS sequence"/>
</dbReference>
<dbReference type="InterPro" id="IPR033913">
    <property type="entry name" value="MTH1175_dom"/>
</dbReference>
<evidence type="ECO:0000313" key="2">
    <source>
        <dbReference type="EMBL" id="GKX30713.1"/>
    </source>
</evidence>